<dbReference type="InterPro" id="IPR008906">
    <property type="entry name" value="HATC_C_dom"/>
</dbReference>
<organism evidence="7 8">
    <name type="scientific">Scleroderma citrinum Foug A</name>
    <dbReference type="NCBI Taxonomy" id="1036808"/>
    <lineage>
        <taxon>Eukaryota</taxon>
        <taxon>Fungi</taxon>
        <taxon>Dikarya</taxon>
        <taxon>Basidiomycota</taxon>
        <taxon>Agaricomycotina</taxon>
        <taxon>Agaricomycetes</taxon>
        <taxon>Agaricomycetidae</taxon>
        <taxon>Boletales</taxon>
        <taxon>Sclerodermatineae</taxon>
        <taxon>Sclerodermataceae</taxon>
        <taxon>Scleroderma</taxon>
    </lineage>
</organism>
<dbReference type="GO" id="GO:0005634">
    <property type="term" value="C:nucleus"/>
    <property type="evidence" value="ECO:0007669"/>
    <property type="project" value="UniProtKB-SubCell"/>
</dbReference>
<keyword evidence="3" id="KW-0863">Zinc-finger</keyword>
<reference evidence="7 8" key="1">
    <citation type="submission" date="2014-04" db="EMBL/GenBank/DDBJ databases">
        <authorList>
            <consortium name="DOE Joint Genome Institute"/>
            <person name="Kuo A."/>
            <person name="Kohler A."/>
            <person name="Nagy L.G."/>
            <person name="Floudas D."/>
            <person name="Copeland A."/>
            <person name="Barry K.W."/>
            <person name="Cichocki N."/>
            <person name="Veneault-Fourrey C."/>
            <person name="LaButti K."/>
            <person name="Lindquist E.A."/>
            <person name="Lipzen A."/>
            <person name="Lundell T."/>
            <person name="Morin E."/>
            <person name="Murat C."/>
            <person name="Sun H."/>
            <person name="Tunlid A."/>
            <person name="Henrissat B."/>
            <person name="Grigoriev I.V."/>
            <person name="Hibbett D.S."/>
            <person name="Martin F."/>
            <person name="Nordberg H.P."/>
            <person name="Cantor M.N."/>
            <person name="Hua S.X."/>
        </authorList>
    </citation>
    <scope>NUCLEOTIDE SEQUENCE [LARGE SCALE GENOMIC DNA]</scope>
    <source>
        <strain evidence="7 8">Foug A</strain>
    </source>
</reference>
<dbReference type="OrthoDB" id="3252425at2759"/>
<feature type="domain" description="HAT C-terminal dimerisation" evidence="6">
    <location>
        <begin position="318"/>
        <end position="396"/>
    </location>
</feature>
<dbReference type="Proteomes" id="UP000053989">
    <property type="component" value="Unassembled WGS sequence"/>
</dbReference>
<dbReference type="InterPro" id="IPR012337">
    <property type="entry name" value="RNaseH-like_sf"/>
</dbReference>
<proteinExistence type="predicted"/>
<dbReference type="EMBL" id="KN822021">
    <property type="protein sequence ID" value="KIM65712.1"/>
    <property type="molecule type" value="Genomic_DNA"/>
</dbReference>
<name>A0A0C3AL97_9AGAM</name>
<dbReference type="PANTHER" id="PTHR46481">
    <property type="entry name" value="ZINC FINGER BED DOMAIN-CONTAINING PROTEIN 4"/>
    <property type="match status" value="1"/>
</dbReference>
<dbReference type="HOGENOM" id="CLU_013565_0_0_1"/>
<evidence type="ECO:0000256" key="2">
    <source>
        <dbReference type="ARBA" id="ARBA00022723"/>
    </source>
</evidence>
<keyword evidence="4" id="KW-0862">Zinc</keyword>
<keyword evidence="8" id="KW-1185">Reference proteome</keyword>
<protein>
    <recommendedName>
        <fullName evidence="6">HAT C-terminal dimerisation domain-containing protein</fullName>
    </recommendedName>
</protein>
<gene>
    <name evidence="7" type="ORF">SCLCIDRAFT_22590</name>
</gene>
<evidence type="ECO:0000256" key="5">
    <source>
        <dbReference type="ARBA" id="ARBA00023242"/>
    </source>
</evidence>
<evidence type="ECO:0000256" key="4">
    <source>
        <dbReference type="ARBA" id="ARBA00022833"/>
    </source>
</evidence>
<sequence>MSNNRMVLELEDTVPHFDGQMACARCFLHVGNLISKSLVKAFDLPSKESVNFDGTRDGIEEDDELERLAGGLEAENWQTITENGEDPTDTDDTEGWIRKLAFKIIHLTTIVLPAWDAACADHSLKQRRMLRNVLTCWNSALDMLDFGVLYKQAIKTVTDKCKLGLAKFAIDEHEWELLKQLCNVLKVLKDAMLFLSHSTPNLVMVIPVMDYINEVFTNRTLQWTNLDPVIHAALSMAKKTLNRYYSLTDSSDLYHIAMVLHPWHKLVYFRSVGWEPDWINMAHELVRNTFDSSYAACTAPPTEDLVSDQLKTNHIHNELDTYLTSNVEDISDALKWWHEHRSTYLCLLWMALNYLTIPATSIDVECLFSKGHILIPHLHNRLSIQSIRALLCLGSWSVLGYVKNNDVKQVVSHDGGADEEAADAEL</sequence>
<keyword evidence="5" id="KW-0539">Nucleus</keyword>
<reference evidence="8" key="2">
    <citation type="submission" date="2015-01" db="EMBL/GenBank/DDBJ databases">
        <title>Evolutionary Origins and Diversification of the Mycorrhizal Mutualists.</title>
        <authorList>
            <consortium name="DOE Joint Genome Institute"/>
            <consortium name="Mycorrhizal Genomics Consortium"/>
            <person name="Kohler A."/>
            <person name="Kuo A."/>
            <person name="Nagy L.G."/>
            <person name="Floudas D."/>
            <person name="Copeland A."/>
            <person name="Barry K.W."/>
            <person name="Cichocki N."/>
            <person name="Veneault-Fourrey C."/>
            <person name="LaButti K."/>
            <person name="Lindquist E.A."/>
            <person name="Lipzen A."/>
            <person name="Lundell T."/>
            <person name="Morin E."/>
            <person name="Murat C."/>
            <person name="Riley R."/>
            <person name="Ohm R."/>
            <person name="Sun H."/>
            <person name="Tunlid A."/>
            <person name="Henrissat B."/>
            <person name="Grigoriev I.V."/>
            <person name="Hibbett D.S."/>
            <person name="Martin F."/>
        </authorList>
    </citation>
    <scope>NUCLEOTIDE SEQUENCE [LARGE SCALE GENOMIC DNA]</scope>
    <source>
        <strain evidence="8">Foug A</strain>
    </source>
</reference>
<evidence type="ECO:0000256" key="3">
    <source>
        <dbReference type="ARBA" id="ARBA00022771"/>
    </source>
</evidence>
<evidence type="ECO:0000259" key="6">
    <source>
        <dbReference type="Pfam" id="PF05699"/>
    </source>
</evidence>
<comment type="subcellular location">
    <subcellularLocation>
        <location evidence="1">Nucleus</location>
    </subcellularLocation>
</comment>
<evidence type="ECO:0000313" key="7">
    <source>
        <dbReference type="EMBL" id="KIM65712.1"/>
    </source>
</evidence>
<dbReference type="GO" id="GO:0046983">
    <property type="term" value="F:protein dimerization activity"/>
    <property type="evidence" value="ECO:0007669"/>
    <property type="project" value="InterPro"/>
</dbReference>
<dbReference type="SUPFAM" id="SSF53098">
    <property type="entry name" value="Ribonuclease H-like"/>
    <property type="match status" value="1"/>
</dbReference>
<dbReference type="InterPro" id="IPR052035">
    <property type="entry name" value="ZnF_BED_domain_contain"/>
</dbReference>
<dbReference type="InParanoid" id="A0A0C3AL97"/>
<dbReference type="AlphaFoldDB" id="A0A0C3AL97"/>
<dbReference type="Pfam" id="PF05699">
    <property type="entry name" value="Dimer_Tnp_hAT"/>
    <property type="match status" value="1"/>
</dbReference>
<keyword evidence="2" id="KW-0479">Metal-binding</keyword>
<dbReference type="GO" id="GO:0008270">
    <property type="term" value="F:zinc ion binding"/>
    <property type="evidence" value="ECO:0007669"/>
    <property type="project" value="UniProtKB-KW"/>
</dbReference>
<evidence type="ECO:0000313" key="8">
    <source>
        <dbReference type="Proteomes" id="UP000053989"/>
    </source>
</evidence>
<dbReference type="PANTHER" id="PTHR46481:SF10">
    <property type="entry name" value="ZINC FINGER BED DOMAIN-CONTAINING PROTEIN 39"/>
    <property type="match status" value="1"/>
</dbReference>
<accession>A0A0C3AL97</accession>
<evidence type="ECO:0000256" key="1">
    <source>
        <dbReference type="ARBA" id="ARBA00004123"/>
    </source>
</evidence>